<dbReference type="PANTHER" id="PTHR47412">
    <property type="entry name" value="FI01434P-RELATED"/>
    <property type="match status" value="1"/>
</dbReference>
<dbReference type="Pfam" id="PF13896">
    <property type="entry name" value="Glyco_transf_49"/>
    <property type="match status" value="1"/>
</dbReference>
<accession>A0A1B6HFH7</accession>
<reference evidence="1" key="1">
    <citation type="submission" date="2015-11" db="EMBL/GenBank/DDBJ databases">
        <title>De novo transcriptome assembly of four potential Pierce s Disease insect vectors from Arizona vineyards.</title>
        <authorList>
            <person name="Tassone E.E."/>
        </authorList>
    </citation>
    <scope>NUCLEOTIDE SEQUENCE</scope>
</reference>
<gene>
    <name evidence="1" type="ORF">g.41481</name>
</gene>
<proteinExistence type="predicted"/>
<feature type="non-terminal residue" evidence="1">
    <location>
        <position position="1"/>
    </location>
</feature>
<organism evidence="1">
    <name type="scientific">Homalodisca liturata</name>
    <dbReference type="NCBI Taxonomy" id="320908"/>
    <lineage>
        <taxon>Eukaryota</taxon>
        <taxon>Metazoa</taxon>
        <taxon>Ecdysozoa</taxon>
        <taxon>Arthropoda</taxon>
        <taxon>Hexapoda</taxon>
        <taxon>Insecta</taxon>
        <taxon>Pterygota</taxon>
        <taxon>Neoptera</taxon>
        <taxon>Paraneoptera</taxon>
        <taxon>Hemiptera</taxon>
        <taxon>Auchenorrhyncha</taxon>
        <taxon>Membracoidea</taxon>
        <taxon>Cicadellidae</taxon>
        <taxon>Cicadellinae</taxon>
        <taxon>Proconiini</taxon>
        <taxon>Homalodisca</taxon>
    </lineage>
</organism>
<protein>
    <recommendedName>
        <fullName evidence="2">N-acetyllactosaminide beta-1,3-N-acetylglucosaminyltransferase</fullName>
    </recommendedName>
</protein>
<name>A0A1B6HFH7_9HEMI</name>
<evidence type="ECO:0008006" key="2">
    <source>
        <dbReference type="Google" id="ProtNLM"/>
    </source>
</evidence>
<dbReference type="EMBL" id="GECU01034268">
    <property type="protein sequence ID" value="JAS73438.1"/>
    <property type="molecule type" value="Transcribed_RNA"/>
</dbReference>
<dbReference type="PANTHER" id="PTHR47412:SF1">
    <property type="entry name" value="FI01434P-RELATED"/>
    <property type="match status" value="1"/>
</dbReference>
<dbReference type="AlphaFoldDB" id="A0A1B6HFH7"/>
<evidence type="ECO:0000313" key="1">
    <source>
        <dbReference type="EMBL" id="JAS73438.1"/>
    </source>
</evidence>
<sequence>LCFCVPEMSKVSLHFVFPLEYPPDHLACDSVLSIPPGCAVPNIILNKRLITFRNKEELTYPVNVARNVARISANTKFVLVSDIELIPSKNLVSQFLKMVPKLHLKINSGKTFMRRLVYVLPVFEIEDYISNIPEKKSELLDLYSQNKAIYFHRWICLHCQRFPGLQRWIHQTSYATDNSIQPMLVVRREFPYHRWEPIYIGTNQEPLYSELLSWEGKQDKMIQMHEMCLLGYHFVILDGAFLVHAPGIKRRSGTSRDTSDIQTAYHYNNMRHYDEIMRRVTQQLGSKQGCKTH</sequence>